<dbReference type="InterPro" id="IPR007174">
    <property type="entry name" value="Las1"/>
</dbReference>
<proteinExistence type="predicted"/>
<reference evidence="1" key="1">
    <citation type="thesis" date="2020" institute="ProQuest LLC" country="789 East Eisenhower Parkway, Ann Arbor, MI, USA">
        <title>Comparative Genomics and Chromosome Evolution.</title>
        <authorList>
            <person name="Mudd A.B."/>
        </authorList>
    </citation>
    <scope>NUCLEOTIDE SEQUENCE</scope>
    <source>
        <strain evidence="1">1538</strain>
        <tissue evidence="1">Blood</tissue>
    </source>
</reference>
<gene>
    <name evidence="1" type="ORF">GDO54_017762</name>
</gene>
<protein>
    <recommendedName>
        <fullName evidence="3">Ribosomal biogenesis protein LAS1L</fullName>
    </recommendedName>
</protein>
<dbReference type="GO" id="GO:0000470">
    <property type="term" value="P:maturation of LSU-rRNA"/>
    <property type="evidence" value="ECO:0007669"/>
    <property type="project" value="TreeGrafter"/>
</dbReference>
<sequence length="627" mass="72849">MAEDGREIHRGLLCCGIAKLLTWRLRKSLIGGEGLVVQLVVMAGKRQVVAWISKAEWEQVLEYLYSRDSKLQRDALNLISVWKSRYGNSMPLAVECTADLIRCKILDESGGMGEQELALIYGLALVRFVNIITERKQKTIAIPLRRLANELNIPEWVVNLRHSATHGKMPKLSMCRKGWEFVMEWLRREYWSRQLGNSLNSQWMSEDEDSEDMDNVLLPPSVKEQKETFAGKLREAFRSYSSEKFKIFQELQNSHKSKKSWHTSSNLEWSITQVKELVKQSSYRTAVDILVDDGFMIPTTIQLITLKIEQEDPDENLYLPRTILRFWQPLLKALHCHVFTQELLEKMFYEIGRCKENNMHMKIHYLSCWISEILTANHRADADGKTTVSSRTQATMKSKCRLFSHRVFLLWKQLMQKCLEFPCQTTPQLLKLIFTYMKPRLPVTTQEKLLCLCSIYTQNEETDVSVDYSNQPIYTVESLQWKIKQELKVKVYNHWDRSPEDEDEDMSENMEDEDMITETCKEEYIEMINVKAASERRAALEGSAWSVSSEFIKWNEYPLGLVPGQARDPSCLLVDDYSLMSVLEQQESEARKNGQSMSISQGIPSSSENMYWSENGLNRIKAGLRLF</sequence>
<accession>A0AAV2ZW91</accession>
<name>A0AAV2ZW91_PYXAD</name>
<dbReference type="Proteomes" id="UP001181693">
    <property type="component" value="Unassembled WGS sequence"/>
</dbReference>
<keyword evidence="2" id="KW-1185">Reference proteome</keyword>
<evidence type="ECO:0000313" key="1">
    <source>
        <dbReference type="EMBL" id="DBA21041.1"/>
    </source>
</evidence>
<comment type="caution">
    <text evidence="1">The sequence shown here is derived from an EMBL/GenBank/DDBJ whole genome shotgun (WGS) entry which is preliminary data.</text>
</comment>
<evidence type="ECO:0000313" key="2">
    <source>
        <dbReference type="Proteomes" id="UP001181693"/>
    </source>
</evidence>
<organism evidence="1 2">
    <name type="scientific">Pyxicephalus adspersus</name>
    <name type="common">African bullfrog</name>
    <dbReference type="NCBI Taxonomy" id="30357"/>
    <lineage>
        <taxon>Eukaryota</taxon>
        <taxon>Metazoa</taxon>
        <taxon>Chordata</taxon>
        <taxon>Craniata</taxon>
        <taxon>Vertebrata</taxon>
        <taxon>Euteleostomi</taxon>
        <taxon>Amphibia</taxon>
        <taxon>Batrachia</taxon>
        <taxon>Anura</taxon>
        <taxon>Neobatrachia</taxon>
        <taxon>Ranoidea</taxon>
        <taxon>Pyxicephalidae</taxon>
        <taxon>Pyxicephalinae</taxon>
        <taxon>Pyxicephalus</taxon>
    </lineage>
</organism>
<dbReference type="PANTHER" id="PTHR15002">
    <property type="entry name" value="RIBOSOMAL BIOGENESIS PROTEIN LAS1L"/>
    <property type="match status" value="1"/>
</dbReference>
<dbReference type="GO" id="GO:0000460">
    <property type="term" value="P:maturation of 5.8S rRNA"/>
    <property type="evidence" value="ECO:0007669"/>
    <property type="project" value="TreeGrafter"/>
</dbReference>
<dbReference type="PANTHER" id="PTHR15002:SF0">
    <property type="entry name" value="RIBOSOMAL BIOGENESIS PROTEIN LAS1L"/>
    <property type="match status" value="1"/>
</dbReference>
<dbReference type="GO" id="GO:0004519">
    <property type="term" value="F:endonuclease activity"/>
    <property type="evidence" value="ECO:0007669"/>
    <property type="project" value="InterPro"/>
</dbReference>
<evidence type="ECO:0008006" key="3">
    <source>
        <dbReference type="Google" id="ProtNLM"/>
    </source>
</evidence>
<dbReference type="AlphaFoldDB" id="A0AAV2ZW91"/>
<dbReference type="Pfam" id="PF04031">
    <property type="entry name" value="Las1"/>
    <property type="match status" value="1"/>
</dbReference>
<dbReference type="EMBL" id="DYDO01000007">
    <property type="protein sequence ID" value="DBA21041.1"/>
    <property type="molecule type" value="Genomic_DNA"/>
</dbReference>
<dbReference type="GO" id="GO:0030687">
    <property type="term" value="C:preribosome, large subunit precursor"/>
    <property type="evidence" value="ECO:0007669"/>
    <property type="project" value="TreeGrafter"/>
</dbReference>
<dbReference type="GO" id="GO:0090730">
    <property type="term" value="C:Las1 complex"/>
    <property type="evidence" value="ECO:0007669"/>
    <property type="project" value="InterPro"/>
</dbReference>